<evidence type="ECO:0008006" key="3">
    <source>
        <dbReference type="Google" id="ProtNLM"/>
    </source>
</evidence>
<reference evidence="1 2" key="1">
    <citation type="submission" date="2016-10" db="EMBL/GenBank/DDBJ databases">
        <authorList>
            <person name="de Groot N.N."/>
        </authorList>
    </citation>
    <scope>NUCLEOTIDE SEQUENCE [LARGE SCALE GENOMIC DNA]</scope>
    <source>
        <strain evidence="1 2">47C3B</strain>
    </source>
</reference>
<evidence type="ECO:0000313" key="2">
    <source>
        <dbReference type="Proteomes" id="UP000199072"/>
    </source>
</evidence>
<dbReference type="RefSeq" id="WP_091144604.1">
    <property type="nucleotide sequence ID" value="NZ_FNAI01000001.1"/>
</dbReference>
<evidence type="ECO:0000313" key="1">
    <source>
        <dbReference type="EMBL" id="SDD46476.1"/>
    </source>
</evidence>
<protein>
    <recommendedName>
        <fullName evidence="3">Scramblase</fullName>
    </recommendedName>
</protein>
<name>A0A1G6V0J1_9SPHI</name>
<dbReference type="STRING" id="1391627.SAMN05216464_101803"/>
<sequence>MEQFRSFDQLRTNELSVTRNGFFRPSFNLTDGQFIYGKLSYASLWKTVTILETAQKTWTIKRKGVFSRTLIITGQNEEELGMVIPEVWSRRIKLNMNNGFDAEFLNKKLFTRTFSLVNDRYGDILSIKTGLWSFKTPFNITFNLDLLKNIPDLPLMALLGVNLILIKQAQSAATAGVGS</sequence>
<proteinExistence type="predicted"/>
<dbReference type="EMBL" id="FNAI01000001">
    <property type="protein sequence ID" value="SDD46476.1"/>
    <property type="molecule type" value="Genomic_DNA"/>
</dbReference>
<dbReference type="Proteomes" id="UP000199072">
    <property type="component" value="Unassembled WGS sequence"/>
</dbReference>
<dbReference type="AlphaFoldDB" id="A0A1G6V0J1"/>
<keyword evidence="2" id="KW-1185">Reference proteome</keyword>
<dbReference type="OrthoDB" id="793810at2"/>
<gene>
    <name evidence="1" type="ORF">SAMN05216464_101803</name>
</gene>
<organism evidence="1 2">
    <name type="scientific">Mucilaginibacter pineti</name>
    <dbReference type="NCBI Taxonomy" id="1391627"/>
    <lineage>
        <taxon>Bacteria</taxon>
        <taxon>Pseudomonadati</taxon>
        <taxon>Bacteroidota</taxon>
        <taxon>Sphingobacteriia</taxon>
        <taxon>Sphingobacteriales</taxon>
        <taxon>Sphingobacteriaceae</taxon>
        <taxon>Mucilaginibacter</taxon>
    </lineage>
</organism>
<accession>A0A1G6V0J1</accession>